<dbReference type="InterPro" id="IPR011701">
    <property type="entry name" value="MFS"/>
</dbReference>
<feature type="transmembrane region" description="Helical" evidence="7">
    <location>
        <begin position="132"/>
        <end position="148"/>
    </location>
</feature>
<dbReference type="Gene3D" id="1.20.1250.20">
    <property type="entry name" value="MFS general substrate transporter like domains"/>
    <property type="match status" value="2"/>
</dbReference>
<evidence type="ECO:0000313" key="9">
    <source>
        <dbReference type="Proteomes" id="UP001050691"/>
    </source>
</evidence>
<comment type="caution">
    <text evidence="8">The sequence shown here is derived from an EMBL/GenBank/DDBJ whole genome shotgun (WGS) entry which is preliminary data.</text>
</comment>
<comment type="similarity">
    <text evidence="2">Belongs to the major facilitator superfamily.</text>
</comment>
<keyword evidence="6 7" id="KW-0472">Membrane</keyword>
<reference evidence="8" key="1">
    <citation type="submission" date="2021-10" db="EMBL/GenBank/DDBJ databases">
        <title>De novo Genome Assembly of Clathrus columnatus (Basidiomycota, Fungi) Using Illumina and Nanopore Sequence Data.</title>
        <authorList>
            <person name="Ogiso-Tanaka E."/>
            <person name="Itagaki H."/>
            <person name="Hosoya T."/>
            <person name="Hosaka K."/>
        </authorList>
    </citation>
    <scope>NUCLEOTIDE SEQUENCE</scope>
    <source>
        <strain evidence="8">MO-923</strain>
    </source>
</reference>
<dbReference type="Proteomes" id="UP001050691">
    <property type="component" value="Unassembled WGS sequence"/>
</dbReference>
<comment type="subcellular location">
    <subcellularLocation>
        <location evidence="1">Endomembrane system</location>
        <topology evidence="1">Multi-pass membrane protein</topology>
    </subcellularLocation>
</comment>
<feature type="transmembrane region" description="Helical" evidence="7">
    <location>
        <begin position="348"/>
        <end position="370"/>
    </location>
</feature>
<dbReference type="PANTHER" id="PTHR23514:SF3">
    <property type="entry name" value="BYPASS OF STOP CODON PROTEIN 6"/>
    <property type="match status" value="1"/>
</dbReference>
<evidence type="ECO:0000256" key="3">
    <source>
        <dbReference type="ARBA" id="ARBA00022448"/>
    </source>
</evidence>
<dbReference type="InterPro" id="IPR051788">
    <property type="entry name" value="MFS_Transporter"/>
</dbReference>
<feature type="transmembrane region" description="Helical" evidence="7">
    <location>
        <begin position="73"/>
        <end position="94"/>
    </location>
</feature>
<proteinExistence type="inferred from homology"/>
<dbReference type="GO" id="GO:0016020">
    <property type="term" value="C:membrane"/>
    <property type="evidence" value="ECO:0007669"/>
    <property type="project" value="TreeGrafter"/>
</dbReference>
<organism evidence="8 9">
    <name type="scientific">Clathrus columnatus</name>
    <dbReference type="NCBI Taxonomy" id="1419009"/>
    <lineage>
        <taxon>Eukaryota</taxon>
        <taxon>Fungi</taxon>
        <taxon>Dikarya</taxon>
        <taxon>Basidiomycota</taxon>
        <taxon>Agaricomycotina</taxon>
        <taxon>Agaricomycetes</taxon>
        <taxon>Phallomycetidae</taxon>
        <taxon>Phallales</taxon>
        <taxon>Clathraceae</taxon>
        <taxon>Clathrus</taxon>
    </lineage>
</organism>
<feature type="transmembrane region" description="Helical" evidence="7">
    <location>
        <begin position="323"/>
        <end position="342"/>
    </location>
</feature>
<accession>A0AAV5ASJ2</accession>
<evidence type="ECO:0008006" key="10">
    <source>
        <dbReference type="Google" id="ProtNLM"/>
    </source>
</evidence>
<keyword evidence="4 7" id="KW-0812">Transmembrane</keyword>
<keyword evidence="5 7" id="KW-1133">Transmembrane helix</keyword>
<evidence type="ECO:0000256" key="7">
    <source>
        <dbReference type="SAM" id="Phobius"/>
    </source>
</evidence>
<name>A0AAV5ASJ2_9AGAM</name>
<feature type="transmembrane region" description="Helical" evidence="7">
    <location>
        <begin position="169"/>
        <end position="188"/>
    </location>
</feature>
<dbReference type="Pfam" id="PF07690">
    <property type="entry name" value="MFS_1"/>
    <property type="match status" value="1"/>
</dbReference>
<feature type="transmembrane region" description="Helical" evidence="7">
    <location>
        <begin position="382"/>
        <end position="404"/>
    </location>
</feature>
<protein>
    <recommendedName>
        <fullName evidence="10">MFS general substrate transporter</fullName>
    </recommendedName>
</protein>
<dbReference type="GO" id="GO:0012505">
    <property type="term" value="C:endomembrane system"/>
    <property type="evidence" value="ECO:0007669"/>
    <property type="project" value="UniProtKB-SubCell"/>
</dbReference>
<evidence type="ECO:0000313" key="8">
    <source>
        <dbReference type="EMBL" id="GJJ15714.1"/>
    </source>
</evidence>
<feature type="transmembrane region" description="Helical" evidence="7">
    <location>
        <begin position="106"/>
        <end position="126"/>
    </location>
</feature>
<dbReference type="InterPro" id="IPR036259">
    <property type="entry name" value="MFS_trans_sf"/>
</dbReference>
<dbReference type="SUPFAM" id="SSF103473">
    <property type="entry name" value="MFS general substrate transporter"/>
    <property type="match status" value="1"/>
</dbReference>
<feature type="transmembrane region" description="Helical" evidence="7">
    <location>
        <begin position="410"/>
        <end position="432"/>
    </location>
</feature>
<dbReference type="FunFam" id="1.20.1250.20:FF:000286">
    <property type="entry name" value="MFS efflux transporter"/>
    <property type="match status" value="1"/>
</dbReference>
<feature type="transmembrane region" description="Helical" evidence="7">
    <location>
        <begin position="194"/>
        <end position="216"/>
    </location>
</feature>
<gene>
    <name evidence="8" type="ORF">Clacol_009992</name>
</gene>
<dbReference type="EMBL" id="BPWL01000011">
    <property type="protein sequence ID" value="GJJ15714.1"/>
    <property type="molecule type" value="Genomic_DNA"/>
</dbReference>
<feature type="transmembrane region" description="Helical" evidence="7">
    <location>
        <begin position="292"/>
        <end position="311"/>
    </location>
</feature>
<sequence length="454" mass="49384">MEKSGADIQLELAIQPIPDGVLEEPKIQSSDLDINQIKRRENIQFAALCIPLFLAGYNDGSTGPLLPTIQKSYHVSFTVLSILFGFILGGVLNIWFTDRFGFGKTLVIGIVGYLGAFGQIIGYTLMIPKPPYPVFVIGFAINGFGLALQDAQANSFVTTMHGSNAKMNFLHGIYGCGALIAPLISTQFSKFNNWSLYYCTSLGLSVMTFCVLSIVFRFQRQEVLLVQNGHLQASHSEGDGNASKERNTFKQVLSLKAVHLLAIYLLVYVGVEVTLGGWIVTFIIDKRGGGHSSGYISAGFFGGLTCGRMVLHYINRFISEKNMVFVYAALCIALEITIWLVPSLVGNSISVSFIGFFLGPLYPTAMNLAGEIIPQKLLPGSIGWMAACGVAGSALLPVITGALANRFGIISLQPFLMVDMILMLGLWGLLRFMGRSQNDQKMPPIPPTVPEKTE</sequence>
<dbReference type="AlphaFoldDB" id="A0AAV5ASJ2"/>
<dbReference type="PANTHER" id="PTHR23514">
    <property type="entry name" value="BYPASS OF STOP CODON PROTEIN 6"/>
    <property type="match status" value="1"/>
</dbReference>
<feature type="transmembrane region" description="Helical" evidence="7">
    <location>
        <begin position="257"/>
        <end position="280"/>
    </location>
</feature>
<evidence type="ECO:0000256" key="2">
    <source>
        <dbReference type="ARBA" id="ARBA00008335"/>
    </source>
</evidence>
<dbReference type="GO" id="GO:0022857">
    <property type="term" value="F:transmembrane transporter activity"/>
    <property type="evidence" value="ECO:0007669"/>
    <property type="project" value="InterPro"/>
</dbReference>
<keyword evidence="3" id="KW-0813">Transport</keyword>
<evidence type="ECO:0000256" key="6">
    <source>
        <dbReference type="ARBA" id="ARBA00023136"/>
    </source>
</evidence>
<keyword evidence="9" id="KW-1185">Reference proteome</keyword>
<evidence type="ECO:0000256" key="1">
    <source>
        <dbReference type="ARBA" id="ARBA00004127"/>
    </source>
</evidence>
<evidence type="ECO:0000256" key="5">
    <source>
        <dbReference type="ARBA" id="ARBA00022989"/>
    </source>
</evidence>
<evidence type="ECO:0000256" key="4">
    <source>
        <dbReference type="ARBA" id="ARBA00022692"/>
    </source>
</evidence>